<dbReference type="PANTHER" id="PTHR44998:SF1">
    <property type="entry name" value="UDP-N-ACETYLGLUCOSAMINE--PEPTIDE N-ACETYLGLUCOSAMINYLTRANSFERASE 110 KDA SUBUNIT"/>
    <property type="match status" value="1"/>
</dbReference>
<comment type="similarity">
    <text evidence="2">Belongs to the glycosyltransferase 41 family. O-GlcNAc transferase subfamily.</text>
</comment>
<dbReference type="PROSITE" id="PS50005">
    <property type="entry name" value="TPR"/>
    <property type="match status" value="2"/>
</dbReference>
<dbReference type="Gene3D" id="3.40.50.2000">
    <property type="entry name" value="Glycogen Phosphorylase B"/>
    <property type="match status" value="1"/>
</dbReference>
<evidence type="ECO:0000313" key="10">
    <source>
        <dbReference type="EMBL" id="RVU45099.1"/>
    </source>
</evidence>
<dbReference type="SMART" id="SM00028">
    <property type="entry name" value="TPR"/>
    <property type="match status" value="5"/>
</dbReference>
<protein>
    <recommendedName>
        <fullName evidence="3">protein O-GlcNAc transferase</fullName>
        <ecNumber evidence="3">2.4.1.255</ecNumber>
    </recommendedName>
</protein>
<evidence type="ECO:0000256" key="4">
    <source>
        <dbReference type="ARBA" id="ARBA00022676"/>
    </source>
</evidence>
<feature type="domain" description="O-GlcNAc transferase C-terminal" evidence="9">
    <location>
        <begin position="424"/>
        <end position="609"/>
    </location>
</feature>
<dbReference type="RefSeq" id="WP_128229166.1">
    <property type="nucleotide sequence ID" value="NZ_SACR01000004.1"/>
</dbReference>
<dbReference type="AlphaFoldDB" id="A0A437REB8"/>
<dbReference type="SUPFAM" id="SSF48452">
    <property type="entry name" value="TPR-like"/>
    <property type="match status" value="1"/>
</dbReference>
<accession>A0A437REB8</accession>
<keyword evidence="5" id="KW-0808">Transferase</keyword>
<proteinExistence type="inferred from homology"/>
<keyword evidence="11" id="KW-1185">Reference proteome</keyword>
<evidence type="ECO:0000259" key="9">
    <source>
        <dbReference type="Pfam" id="PF13844"/>
    </source>
</evidence>
<name>A0A437REB8_9BURK</name>
<keyword evidence="7 8" id="KW-0802">TPR repeat</keyword>
<gene>
    <name evidence="10" type="ORF">EOE66_13140</name>
</gene>
<dbReference type="InterPro" id="IPR019734">
    <property type="entry name" value="TPR_rpt"/>
</dbReference>
<dbReference type="PANTHER" id="PTHR44998">
    <property type="match status" value="1"/>
</dbReference>
<dbReference type="Gene3D" id="3.40.50.11380">
    <property type="match status" value="1"/>
</dbReference>
<feature type="repeat" description="TPR" evidence="8">
    <location>
        <begin position="114"/>
        <end position="147"/>
    </location>
</feature>
<sequence length="635" mass="69845">MSTLATPLPTALALARSLVAQQRHAEAADAYLRALQLAPGAAALHVELAQCLRSAGRGEEATQHFERAVALEPERPQWQLLALLHVGTLLDEKGQTHEALATFEEATRRFPASADAWAVLGVVQSHLRSPAEAQVSLGRALQLDPSRIDLMERLARVLVDQKQFEDAAIVYEHMLRQEPGRPLLASWLLHLKYLMGDWLNIEALQARVQARLQAGVADAEPFGLQGWCADPALLRAAARAQNARAHPPRGHLLPPPALGRGTKLRIGYLAGEFREQATSVLLTEVLERHDAKRFEVHAFDNGWDDGSARRRRIEAACRVHTVRGLSDLEAARLVRAQGIDILVNLNGFFGLARTGVFSMRAAPLQVNYLGFPGTLGAPYIDYLIADSTVIPAAERAHYDEAVVTLPYSYQPNDSTRPIAAEPARRADAGLPEQAFVFCCLNNAYKILPPVFDVWMRLLLQVPGSVLLLYGDKPELQANLRHEAAQRGVAPERLFFAPPWRNDRHLRRLQLCDLFLDTWPYNAHTTGSDALWAGLPVLTCTGRSFPSRVGASLLQAVGLPELVTHDLESYEAQALRLATQPALLQALRTSLQARVRSSPLYDTARYTRELEAAYNTMAALARSGLPPQGFAVPASV</sequence>
<dbReference type="Pfam" id="PF14559">
    <property type="entry name" value="TPR_19"/>
    <property type="match status" value="2"/>
</dbReference>
<dbReference type="EMBL" id="SACR01000004">
    <property type="protein sequence ID" value="RVU45099.1"/>
    <property type="molecule type" value="Genomic_DNA"/>
</dbReference>
<evidence type="ECO:0000256" key="8">
    <source>
        <dbReference type="PROSITE-ProRule" id="PRU00339"/>
    </source>
</evidence>
<feature type="repeat" description="TPR" evidence="8">
    <location>
        <begin position="42"/>
        <end position="75"/>
    </location>
</feature>
<comment type="pathway">
    <text evidence="1">Protein modification; protein glycosylation.</text>
</comment>
<feature type="domain" description="O-GlcNAc transferase C-terminal" evidence="9">
    <location>
        <begin position="260"/>
        <end position="409"/>
    </location>
</feature>
<reference evidence="10 11" key="1">
    <citation type="submission" date="2019-01" db="EMBL/GenBank/DDBJ databases">
        <authorList>
            <person name="Chen W.-M."/>
        </authorList>
    </citation>
    <scope>NUCLEOTIDE SEQUENCE [LARGE SCALE GENOMIC DNA]</scope>
    <source>
        <strain evidence="10 11">KYPY4</strain>
    </source>
</reference>
<keyword evidence="6" id="KW-0677">Repeat</keyword>
<dbReference type="GO" id="GO:0097363">
    <property type="term" value="F:protein O-acetylglucosaminyltransferase activity"/>
    <property type="evidence" value="ECO:0007669"/>
    <property type="project" value="UniProtKB-EC"/>
</dbReference>
<dbReference type="InterPro" id="IPR011990">
    <property type="entry name" value="TPR-like_helical_dom_sf"/>
</dbReference>
<dbReference type="OrthoDB" id="101857at2"/>
<evidence type="ECO:0000256" key="6">
    <source>
        <dbReference type="ARBA" id="ARBA00022737"/>
    </source>
</evidence>
<evidence type="ECO:0000256" key="3">
    <source>
        <dbReference type="ARBA" id="ARBA00011970"/>
    </source>
</evidence>
<evidence type="ECO:0000256" key="1">
    <source>
        <dbReference type="ARBA" id="ARBA00004922"/>
    </source>
</evidence>
<organism evidence="10 11">
    <name type="scientific">Rubrivivax rivuli</name>
    <dbReference type="NCBI Taxonomy" id="1862385"/>
    <lineage>
        <taxon>Bacteria</taxon>
        <taxon>Pseudomonadati</taxon>
        <taxon>Pseudomonadota</taxon>
        <taxon>Betaproteobacteria</taxon>
        <taxon>Burkholderiales</taxon>
        <taxon>Sphaerotilaceae</taxon>
        <taxon>Rubrivivax</taxon>
    </lineage>
</organism>
<dbReference type="Gene3D" id="1.25.40.10">
    <property type="entry name" value="Tetratricopeptide repeat domain"/>
    <property type="match status" value="3"/>
</dbReference>
<dbReference type="Proteomes" id="UP000285575">
    <property type="component" value="Unassembled WGS sequence"/>
</dbReference>
<dbReference type="InterPro" id="IPR029489">
    <property type="entry name" value="OGT/SEC/SPY_C"/>
</dbReference>
<comment type="caution">
    <text evidence="10">The sequence shown here is derived from an EMBL/GenBank/DDBJ whole genome shotgun (WGS) entry which is preliminary data.</text>
</comment>
<dbReference type="SUPFAM" id="SSF53756">
    <property type="entry name" value="UDP-Glycosyltransferase/glycogen phosphorylase"/>
    <property type="match status" value="1"/>
</dbReference>
<dbReference type="Pfam" id="PF13844">
    <property type="entry name" value="Glyco_transf_41"/>
    <property type="match status" value="2"/>
</dbReference>
<evidence type="ECO:0000256" key="2">
    <source>
        <dbReference type="ARBA" id="ARBA00005386"/>
    </source>
</evidence>
<evidence type="ECO:0000256" key="7">
    <source>
        <dbReference type="ARBA" id="ARBA00022803"/>
    </source>
</evidence>
<evidence type="ECO:0000313" key="11">
    <source>
        <dbReference type="Proteomes" id="UP000285575"/>
    </source>
</evidence>
<dbReference type="EC" id="2.4.1.255" evidence="3"/>
<evidence type="ECO:0000256" key="5">
    <source>
        <dbReference type="ARBA" id="ARBA00022679"/>
    </source>
</evidence>
<keyword evidence="4" id="KW-0328">Glycosyltransferase</keyword>